<protein>
    <submittedName>
        <fullName evidence="3">Uncharacterized protein</fullName>
    </submittedName>
</protein>
<feature type="region of interest" description="Disordered" evidence="1">
    <location>
        <begin position="313"/>
        <end position="341"/>
    </location>
</feature>
<evidence type="ECO:0000256" key="1">
    <source>
        <dbReference type="SAM" id="MobiDB-lite"/>
    </source>
</evidence>
<sequence length="381" mass="43731">MAQVAVFVVHKFLYGIIPLFEISTCAYFPLLVSLWHLNYLLFYAVMFMRLIILEPDFHSRWIKIVGLLLILLRFSVWPFELAYVPLQNRLMKQPVIQGGTCWAEWGNGVSILSFISDVLANLFLSGMFVRRLYLHIRTSKKVMSRQNRVIEHIARKSLWCLILTFIVNLTMNLLKVTTFLGNRSDAFTVYFSLIESTLLVEALRIDYTRLENQAFCEHCGVAIRPPTDDKRGPPPNSNNNDEYLNVSLKIPDSLATPFDGHHSSTRNSIIVQEIDHRRPSSMQPLSHPLTSSNDYCPMSAVVSVDPDLLPDSSSPSYDFRSSSSNMRNTTSAPSMVHDFGNHRPFKRTAMDRESMVDPTNTFGSTRLSYRPEWSNNEFRMF</sequence>
<feature type="transmembrane region" description="Helical" evidence="2">
    <location>
        <begin position="12"/>
        <end position="30"/>
    </location>
</feature>
<evidence type="ECO:0000256" key="2">
    <source>
        <dbReference type="SAM" id="Phobius"/>
    </source>
</evidence>
<feature type="transmembrane region" description="Helical" evidence="2">
    <location>
        <begin position="153"/>
        <end position="174"/>
    </location>
</feature>
<gene>
    <name evidence="3" type="ORF">BDA99DRAFT_43582</name>
</gene>
<feature type="transmembrane region" description="Helical" evidence="2">
    <location>
        <begin position="111"/>
        <end position="133"/>
    </location>
</feature>
<keyword evidence="4" id="KW-1185">Reference proteome</keyword>
<keyword evidence="2" id="KW-0812">Transmembrane</keyword>
<feature type="compositionally biased region" description="Low complexity" evidence="1">
    <location>
        <begin position="313"/>
        <end position="331"/>
    </location>
</feature>
<feature type="transmembrane region" description="Helical" evidence="2">
    <location>
        <begin position="36"/>
        <end position="52"/>
    </location>
</feature>
<evidence type="ECO:0000313" key="4">
    <source>
        <dbReference type="Proteomes" id="UP001209540"/>
    </source>
</evidence>
<dbReference type="EMBL" id="JAIXMP010000011">
    <property type="protein sequence ID" value="KAI9265142.1"/>
    <property type="molecule type" value="Genomic_DNA"/>
</dbReference>
<dbReference type="AlphaFoldDB" id="A0AAD5K1Z6"/>
<organism evidence="3 4">
    <name type="scientific">Phascolomyces articulosus</name>
    <dbReference type="NCBI Taxonomy" id="60185"/>
    <lineage>
        <taxon>Eukaryota</taxon>
        <taxon>Fungi</taxon>
        <taxon>Fungi incertae sedis</taxon>
        <taxon>Mucoromycota</taxon>
        <taxon>Mucoromycotina</taxon>
        <taxon>Mucoromycetes</taxon>
        <taxon>Mucorales</taxon>
        <taxon>Lichtheimiaceae</taxon>
        <taxon>Phascolomyces</taxon>
    </lineage>
</organism>
<keyword evidence="2" id="KW-0472">Membrane</keyword>
<keyword evidence="2" id="KW-1133">Transmembrane helix</keyword>
<reference evidence="3" key="1">
    <citation type="journal article" date="2022" name="IScience">
        <title>Evolution of zygomycete secretomes and the origins of terrestrial fungal ecologies.</title>
        <authorList>
            <person name="Chang Y."/>
            <person name="Wang Y."/>
            <person name="Mondo S."/>
            <person name="Ahrendt S."/>
            <person name="Andreopoulos W."/>
            <person name="Barry K."/>
            <person name="Beard J."/>
            <person name="Benny G.L."/>
            <person name="Blankenship S."/>
            <person name="Bonito G."/>
            <person name="Cuomo C."/>
            <person name="Desiro A."/>
            <person name="Gervers K.A."/>
            <person name="Hundley H."/>
            <person name="Kuo A."/>
            <person name="LaButti K."/>
            <person name="Lang B.F."/>
            <person name="Lipzen A."/>
            <person name="O'Donnell K."/>
            <person name="Pangilinan J."/>
            <person name="Reynolds N."/>
            <person name="Sandor L."/>
            <person name="Smith M.E."/>
            <person name="Tsang A."/>
            <person name="Grigoriev I.V."/>
            <person name="Stajich J.E."/>
            <person name="Spatafora J.W."/>
        </authorList>
    </citation>
    <scope>NUCLEOTIDE SEQUENCE</scope>
    <source>
        <strain evidence="3">RSA 2281</strain>
    </source>
</reference>
<reference evidence="3" key="2">
    <citation type="submission" date="2023-02" db="EMBL/GenBank/DDBJ databases">
        <authorList>
            <consortium name="DOE Joint Genome Institute"/>
            <person name="Mondo S.J."/>
            <person name="Chang Y."/>
            <person name="Wang Y."/>
            <person name="Ahrendt S."/>
            <person name="Andreopoulos W."/>
            <person name="Barry K."/>
            <person name="Beard J."/>
            <person name="Benny G.L."/>
            <person name="Blankenship S."/>
            <person name="Bonito G."/>
            <person name="Cuomo C."/>
            <person name="Desiro A."/>
            <person name="Gervers K.A."/>
            <person name="Hundley H."/>
            <person name="Kuo A."/>
            <person name="LaButti K."/>
            <person name="Lang B.F."/>
            <person name="Lipzen A."/>
            <person name="O'Donnell K."/>
            <person name="Pangilinan J."/>
            <person name="Reynolds N."/>
            <person name="Sandor L."/>
            <person name="Smith M.W."/>
            <person name="Tsang A."/>
            <person name="Grigoriev I.V."/>
            <person name="Stajich J.E."/>
            <person name="Spatafora J.W."/>
        </authorList>
    </citation>
    <scope>NUCLEOTIDE SEQUENCE</scope>
    <source>
        <strain evidence="3">RSA 2281</strain>
    </source>
</reference>
<dbReference type="Proteomes" id="UP001209540">
    <property type="component" value="Unassembled WGS sequence"/>
</dbReference>
<evidence type="ECO:0000313" key="3">
    <source>
        <dbReference type="EMBL" id="KAI9265142.1"/>
    </source>
</evidence>
<comment type="caution">
    <text evidence="3">The sequence shown here is derived from an EMBL/GenBank/DDBJ whole genome shotgun (WGS) entry which is preliminary data.</text>
</comment>
<feature type="transmembrane region" description="Helical" evidence="2">
    <location>
        <begin position="64"/>
        <end position="84"/>
    </location>
</feature>
<proteinExistence type="predicted"/>
<name>A0AAD5K1Z6_9FUNG</name>
<accession>A0AAD5K1Z6</accession>